<gene>
    <name evidence="2" type="ORF">OCV63_01970</name>
</gene>
<protein>
    <submittedName>
        <fullName evidence="2">Uncharacterized protein</fullName>
    </submittedName>
</protein>
<organism evidence="2 3">
    <name type="scientific">Laedolimicola ammoniilytica</name>
    <dbReference type="NCBI Taxonomy" id="2981771"/>
    <lineage>
        <taxon>Bacteria</taxon>
        <taxon>Bacillati</taxon>
        <taxon>Bacillota</taxon>
        <taxon>Clostridia</taxon>
        <taxon>Lachnospirales</taxon>
        <taxon>Lachnospiraceae</taxon>
        <taxon>Laedolimicola</taxon>
    </lineage>
</organism>
<evidence type="ECO:0000313" key="3">
    <source>
        <dbReference type="Proteomes" id="UP001652461"/>
    </source>
</evidence>
<dbReference type="RefSeq" id="WP_158361762.1">
    <property type="nucleotide sequence ID" value="NZ_JAOQKC010000002.1"/>
</dbReference>
<keyword evidence="1" id="KW-0812">Transmembrane</keyword>
<name>A0ABT2RTM2_9FIRM</name>
<reference evidence="2 3" key="1">
    <citation type="journal article" date="2021" name="ISME Commun">
        <title>Automated analysis of genomic sequences facilitates high-throughput and comprehensive description of bacteria.</title>
        <authorList>
            <person name="Hitch T.C.A."/>
        </authorList>
    </citation>
    <scope>NUCLEOTIDE SEQUENCE [LARGE SCALE GENOMIC DNA]</scope>
    <source>
        <strain evidence="2 3">Sanger_04</strain>
    </source>
</reference>
<evidence type="ECO:0000256" key="1">
    <source>
        <dbReference type="SAM" id="Phobius"/>
    </source>
</evidence>
<sequence length="496" mass="51619">MVTQLALMILNAWFIRVFCVNIAGGFIAAATDASSSILLVFMMQIGYLKVVQNAEQMLQNWGLTSMSSGKMMGDIPEIMSNYRAAAQMMTGRIPGFGGGSNSGGKFGAGGLIGLKAKAGQFIGNVPGAIKAAPGRASAAVKNFGNGMKATANSVAKSVRGNNSAVKTAAQGIKAAGKGVASTAMSVAKGAGIGGIIAGPAGVVGGGIIGGAGHVFSAISAKGAKAVASEMRSATPSKSQVVGTATGMQTAMRTIAGLDKSGKTSYPHSKIPNCMDVKESQAIPFDSNKDMELQAKGVFGDNVVNAAKAGGMGKLTGGSYNPDTGKGSLTFEKEGTDGSVTRNVVSCYSLNGDKNYSVAEKLGKEEEGITSLAHSRSEDGKEFVCYHDHVPKAFEQQETEYKKDSREYVPNEKAQNQLNAAVAEANAAYAENPDNIWRFVERTSENSVQPTREVGNVGSAAYEVLKDWAKATGHKTDGSPKDLVDAYTDFLREHDYI</sequence>
<keyword evidence="1" id="KW-0472">Membrane</keyword>
<comment type="caution">
    <text evidence="2">The sequence shown here is derived from an EMBL/GenBank/DDBJ whole genome shotgun (WGS) entry which is preliminary data.</text>
</comment>
<accession>A0ABT2RTM2</accession>
<dbReference type="Proteomes" id="UP001652461">
    <property type="component" value="Unassembled WGS sequence"/>
</dbReference>
<keyword evidence="1" id="KW-1133">Transmembrane helix</keyword>
<feature type="transmembrane region" description="Helical" evidence="1">
    <location>
        <begin position="7"/>
        <end position="27"/>
    </location>
</feature>
<proteinExistence type="predicted"/>
<dbReference type="EMBL" id="JAOQKC010000002">
    <property type="protein sequence ID" value="MCU6695664.1"/>
    <property type="molecule type" value="Genomic_DNA"/>
</dbReference>
<keyword evidence="3" id="KW-1185">Reference proteome</keyword>
<evidence type="ECO:0000313" key="2">
    <source>
        <dbReference type="EMBL" id="MCU6695664.1"/>
    </source>
</evidence>